<dbReference type="Proteomes" id="UP000315971">
    <property type="component" value="Unassembled WGS sequence"/>
</dbReference>
<gene>
    <name evidence="1" type="ORF">SAMN06265350_1158</name>
</gene>
<protein>
    <submittedName>
        <fullName evidence="1">Uncharacterized protein</fullName>
    </submittedName>
</protein>
<keyword evidence="2" id="KW-1185">Reference proteome</keyword>
<evidence type="ECO:0000313" key="1">
    <source>
        <dbReference type="EMBL" id="SMO83359.1"/>
    </source>
</evidence>
<sequence>MGIYLIGKHYVENLMRIGECQFLYLGDGGNGLRLFGNGKTENC</sequence>
<dbReference type="EMBL" id="FXSZ01000015">
    <property type="protein sequence ID" value="SMO83359.1"/>
    <property type="molecule type" value="Genomic_DNA"/>
</dbReference>
<evidence type="ECO:0000313" key="2">
    <source>
        <dbReference type="Proteomes" id="UP000315971"/>
    </source>
</evidence>
<name>A0A521EHG6_9SPHI</name>
<organism evidence="1 2">
    <name type="scientific">Solitalea koreensis</name>
    <dbReference type="NCBI Taxonomy" id="543615"/>
    <lineage>
        <taxon>Bacteria</taxon>
        <taxon>Pseudomonadati</taxon>
        <taxon>Bacteroidota</taxon>
        <taxon>Sphingobacteriia</taxon>
        <taxon>Sphingobacteriales</taxon>
        <taxon>Sphingobacteriaceae</taxon>
        <taxon>Solitalea</taxon>
    </lineage>
</organism>
<dbReference type="AlphaFoldDB" id="A0A521EHG6"/>
<accession>A0A521EHG6</accession>
<reference evidence="1 2" key="1">
    <citation type="submission" date="2017-05" db="EMBL/GenBank/DDBJ databases">
        <authorList>
            <person name="Varghese N."/>
            <person name="Submissions S."/>
        </authorList>
    </citation>
    <scope>NUCLEOTIDE SEQUENCE [LARGE SCALE GENOMIC DNA]</scope>
    <source>
        <strain evidence="1 2">DSM 21342</strain>
    </source>
</reference>
<proteinExistence type="predicted"/>